<evidence type="ECO:0000259" key="2">
    <source>
        <dbReference type="PROSITE" id="PS51194"/>
    </source>
</evidence>
<dbReference type="SUPFAM" id="SSF52540">
    <property type="entry name" value="P-loop containing nucleoside triphosphate hydrolases"/>
    <property type="match status" value="2"/>
</dbReference>
<dbReference type="InterPro" id="IPR001650">
    <property type="entry name" value="Helicase_C-like"/>
</dbReference>
<feature type="region of interest" description="Disordered" evidence="1">
    <location>
        <begin position="775"/>
        <end position="794"/>
    </location>
</feature>
<sequence length="955" mass="110074">MYGDNLASLGNIESNDDNNNPIKLLEYQQLHAKKIIKILEQNGAALDTSESGIGKTYIASYVCKMLNVRPIVLCCKNAVSKWRSVLEEFEVDHLLVSNYESAAKGIYTYKNAKLVCPYIKIKTGQSCKWKVPTDAIFIFDEVDQCTDNLLLSAKDTGNKILMLSAKNIEKPHRFAIIGYVLGIDENIKKSPTPAETIHSLLYDKKNPLAAKLTVAELGDKFPNTQITTEIYEMKSSREIQKIYETITEKLKKLKEKGIKQLFLLSHLEPEFKQIEMLKVPTIIELAKEYIDKHFSVVIFVNHRETLEKLLQKLKKSVGIYDEQNATEREKNIEEFQSDKIRIIIVNMKTGGKGISLCDVNGKHPRVSLISPTTSVINLIQMLGRVCRSGKTKSLQRIIFAANTPEEKLSKMLFKQLANIPLLDNAEKMRKLANDFTSHIVQGGGSAFGYIQNNLNTVSKYTGITELLKPLMETPIIIQKKEDKEKNDKMMSDIKDTMRIPEIEQYEYYDPEKIYNKMYDDQQKLMDEVRKKPVIEINPDIDPKLKNPSSTNKIQNPNEVILNQLVARMTQTLEDIKGISIEKNEEEFYGKIAQRNLIVDYIVLHKKKLKSGKKSEYKYETVDMKGVKGVNEAYATGKSVQLVAEESDVTEYNSIDIFNYAVEWIKWSKTASESDKKNYDIPKFLNEIDSDDFILNVILPIWKHSKLDTTEKYLAKSTGESVGENVKEYHSDVIETIVDDMYIFKEPIVGIYIRKKLKEISEYNSRTSEYMKISNVTPNNKTEEKNRQPTNTDLSNLSKNLQEARDAREIQKKIISFTSIVNKFNSEIANKKNMKIEENKHITEFWNICLNQSKELYEKIKRNHMNAVYTTNELAKLQATYPIQEEEKKFNKIFNNIDDKRIIQIYRHKLSEYATKLDLKNQGNQNHTYAIILNPSKYSFIDFAMIIYIISLKPQE</sequence>
<accession>A0A6C0E9R6</accession>
<reference evidence="3" key="1">
    <citation type="journal article" date="2020" name="Nature">
        <title>Giant virus diversity and host interactions through global metagenomics.</title>
        <authorList>
            <person name="Schulz F."/>
            <person name="Roux S."/>
            <person name="Paez-Espino D."/>
            <person name="Jungbluth S."/>
            <person name="Walsh D.A."/>
            <person name="Denef V.J."/>
            <person name="McMahon K.D."/>
            <person name="Konstantinidis K.T."/>
            <person name="Eloe-Fadrosh E.A."/>
            <person name="Kyrpides N.C."/>
            <person name="Woyke T."/>
        </authorList>
    </citation>
    <scope>NUCLEOTIDE SEQUENCE</scope>
    <source>
        <strain evidence="3">GVMAG-M-3300023179-27</strain>
    </source>
</reference>
<evidence type="ECO:0000313" key="3">
    <source>
        <dbReference type="EMBL" id="QHT25876.1"/>
    </source>
</evidence>
<feature type="domain" description="Helicase C-terminal" evidence="2">
    <location>
        <begin position="281"/>
        <end position="432"/>
    </location>
</feature>
<dbReference type="Gene3D" id="3.40.50.300">
    <property type="entry name" value="P-loop containing nucleotide triphosphate hydrolases"/>
    <property type="match status" value="2"/>
</dbReference>
<evidence type="ECO:0000256" key="1">
    <source>
        <dbReference type="SAM" id="MobiDB-lite"/>
    </source>
</evidence>
<dbReference type="AlphaFoldDB" id="A0A6C0E9R6"/>
<proteinExistence type="predicted"/>
<protein>
    <recommendedName>
        <fullName evidence="2">Helicase C-terminal domain-containing protein</fullName>
    </recommendedName>
</protein>
<name>A0A6C0E9R6_9ZZZZ</name>
<dbReference type="EMBL" id="MN739775">
    <property type="protein sequence ID" value="QHT25876.1"/>
    <property type="molecule type" value="Genomic_DNA"/>
</dbReference>
<dbReference type="SMART" id="SM00490">
    <property type="entry name" value="HELICc"/>
    <property type="match status" value="1"/>
</dbReference>
<dbReference type="Pfam" id="PF00271">
    <property type="entry name" value="Helicase_C"/>
    <property type="match status" value="1"/>
</dbReference>
<dbReference type="PROSITE" id="PS51194">
    <property type="entry name" value="HELICASE_CTER"/>
    <property type="match status" value="1"/>
</dbReference>
<dbReference type="InterPro" id="IPR027417">
    <property type="entry name" value="P-loop_NTPase"/>
</dbReference>
<organism evidence="3">
    <name type="scientific">viral metagenome</name>
    <dbReference type="NCBI Taxonomy" id="1070528"/>
    <lineage>
        <taxon>unclassified sequences</taxon>
        <taxon>metagenomes</taxon>
        <taxon>organismal metagenomes</taxon>
    </lineage>
</organism>